<dbReference type="SUPFAM" id="SSF55729">
    <property type="entry name" value="Acyl-CoA N-acyltransferases (Nat)"/>
    <property type="match status" value="1"/>
</dbReference>
<comment type="subunit">
    <text evidence="3">Interacts with ODC and thereby sterically blocks ODC homodimerization.</text>
</comment>
<dbReference type="Proteomes" id="UP001140217">
    <property type="component" value="Unassembled WGS sequence"/>
</dbReference>
<proteinExistence type="inferred from homology"/>
<evidence type="ECO:0000256" key="2">
    <source>
        <dbReference type="ARBA" id="ARBA00008796"/>
    </source>
</evidence>
<dbReference type="AlphaFoldDB" id="A0A9W8LJQ2"/>
<sequence>MLLYGGSARRQQQAGSAALSGLPPTRAAFMAPDMSPDSGYDEDPYVLEPLPPLPDVDCVLLAQCCVERAASRRRENYYCTMGKKDPVEPGGSAAGAMPRMRRADSLSAASDSGSSSASAAGAVPQCTEGQAQRGYVGHDAALRAASELLSELFPEGVPSQGELKSGAGCIAADVRFWAVGCAQPWHAFIVDDVLYVHVSEFCGSERTFRDAVMALMELAEDVLSCCSVIVALTRADGDAATGLARAFMYSGFELVSPMLYCPSPKYILLGYDAM</sequence>
<dbReference type="GO" id="GO:0005634">
    <property type="term" value="C:nucleus"/>
    <property type="evidence" value="ECO:0007669"/>
    <property type="project" value="TreeGrafter"/>
</dbReference>
<feature type="compositionally biased region" description="Low complexity" evidence="6">
    <location>
        <begin position="105"/>
        <end position="122"/>
    </location>
</feature>
<comment type="caution">
    <text evidence="7">The sequence shown here is derived from an EMBL/GenBank/DDBJ whole genome shotgun (WGS) entry which is preliminary data.</text>
</comment>
<dbReference type="OrthoDB" id="5959761at2759"/>
<accession>A0A9W8LJQ2</accession>
<dbReference type="PANTHER" id="PTHR10279">
    <property type="entry name" value="ORNITHINE DECARBOXYLASE ANTIZYME"/>
    <property type="match status" value="1"/>
</dbReference>
<evidence type="ECO:0000313" key="7">
    <source>
        <dbReference type="EMBL" id="KAJ2784532.1"/>
    </source>
</evidence>
<dbReference type="Gene3D" id="3.40.630.60">
    <property type="match status" value="1"/>
</dbReference>
<dbReference type="Pfam" id="PF02100">
    <property type="entry name" value="ODC_AZ"/>
    <property type="match status" value="1"/>
</dbReference>
<evidence type="ECO:0000256" key="1">
    <source>
        <dbReference type="ARBA" id="ARBA00002307"/>
    </source>
</evidence>
<evidence type="ECO:0000256" key="5">
    <source>
        <dbReference type="ARBA" id="ARBA00022758"/>
    </source>
</evidence>
<feature type="region of interest" description="Disordered" evidence="6">
    <location>
        <begin position="14"/>
        <end position="39"/>
    </location>
</feature>
<reference evidence="7" key="1">
    <citation type="submission" date="2022-07" db="EMBL/GenBank/DDBJ databases">
        <title>Phylogenomic reconstructions and comparative analyses of Kickxellomycotina fungi.</title>
        <authorList>
            <person name="Reynolds N.K."/>
            <person name="Stajich J.E."/>
            <person name="Barry K."/>
            <person name="Grigoriev I.V."/>
            <person name="Crous P."/>
            <person name="Smith M.E."/>
        </authorList>
    </citation>
    <scope>NUCLEOTIDE SEQUENCE</scope>
    <source>
        <strain evidence="7">NBRC 105414</strain>
    </source>
</reference>
<evidence type="ECO:0000313" key="8">
    <source>
        <dbReference type="Proteomes" id="UP001140217"/>
    </source>
</evidence>
<evidence type="ECO:0000256" key="3">
    <source>
        <dbReference type="ARBA" id="ARBA00011486"/>
    </source>
</evidence>
<feature type="region of interest" description="Disordered" evidence="6">
    <location>
        <begin position="88"/>
        <end position="124"/>
    </location>
</feature>
<dbReference type="EMBL" id="JANBUL010000025">
    <property type="protein sequence ID" value="KAJ2784532.1"/>
    <property type="molecule type" value="Genomic_DNA"/>
</dbReference>
<keyword evidence="5" id="KW-0688">Ribosomal frameshifting</keyword>
<name>A0A9W8LJQ2_9FUNG</name>
<keyword evidence="8" id="KW-1185">Reference proteome</keyword>
<dbReference type="GO" id="GO:0005737">
    <property type="term" value="C:cytoplasm"/>
    <property type="evidence" value="ECO:0007669"/>
    <property type="project" value="TreeGrafter"/>
</dbReference>
<dbReference type="PANTHER" id="PTHR10279:SF10">
    <property type="entry name" value="ORNITHINE DECARBOXYLASE ANTIZYME"/>
    <property type="match status" value="1"/>
</dbReference>
<comment type="similarity">
    <text evidence="2">Belongs to the ODC antizyme family.</text>
</comment>
<dbReference type="GO" id="GO:0075523">
    <property type="term" value="P:viral translational frameshifting"/>
    <property type="evidence" value="ECO:0007669"/>
    <property type="project" value="UniProtKB-KW"/>
</dbReference>
<dbReference type="InterPro" id="IPR038581">
    <property type="entry name" value="ODC_AZ_sf"/>
</dbReference>
<dbReference type="InterPro" id="IPR016181">
    <property type="entry name" value="Acyl_CoA_acyltransferase"/>
</dbReference>
<gene>
    <name evidence="7" type="ORF">H4R18_001072</name>
</gene>
<organism evidence="7 8">
    <name type="scientific">Coemansia javaensis</name>
    <dbReference type="NCBI Taxonomy" id="2761396"/>
    <lineage>
        <taxon>Eukaryota</taxon>
        <taxon>Fungi</taxon>
        <taxon>Fungi incertae sedis</taxon>
        <taxon>Zoopagomycota</taxon>
        <taxon>Kickxellomycotina</taxon>
        <taxon>Kickxellomycetes</taxon>
        <taxon>Kickxellales</taxon>
        <taxon>Kickxellaceae</taxon>
        <taxon>Coemansia</taxon>
    </lineage>
</organism>
<evidence type="ECO:0000256" key="4">
    <source>
        <dbReference type="ARBA" id="ARBA00017712"/>
    </source>
</evidence>
<evidence type="ECO:0000256" key="6">
    <source>
        <dbReference type="SAM" id="MobiDB-lite"/>
    </source>
</evidence>
<comment type="function">
    <text evidence="1">Ornithine decarboxylase (ODC) antizyme protein that negatively regulates ODC activity and intracellular polyamine biosynthesis in response to increased intracellular polyamine levels. Binds to ODC monomers, inhibiting the assembly of the functional ODC homodimer, and targets the monomers for ubiquitin-independent proteolytic destruction by the 26S proteasome.</text>
</comment>
<dbReference type="GO" id="GO:0045732">
    <property type="term" value="P:positive regulation of protein catabolic process"/>
    <property type="evidence" value="ECO:0007669"/>
    <property type="project" value="TreeGrafter"/>
</dbReference>
<protein>
    <recommendedName>
        <fullName evidence="4">Ornithine decarboxylase antizyme</fullName>
    </recommendedName>
</protein>
<dbReference type="GO" id="GO:0008073">
    <property type="term" value="F:ornithine decarboxylase inhibitor activity"/>
    <property type="evidence" value="ECO:0007669"/>
    <property type="project" value="InterPro"/>
</dbReference>
<dbReference type="InterPro" id="IPR002993">
    <property type="entry name" value="ODC_AZ"/>
</dbReference>